<reference evidence="2 3" key="1">
    <citation type="submission" date="2016-07" db="EMBL/GenBank/DDBJ databases">
        <title>Pervasive Adenine N6-methylation of Active Genes in Fungi.</title>
        <authorList>
            <consortium name="DOE Joint Genome Institute"/>
            <person name="Mondo S.J."/>
            <person name="Dannebaum R.O."/>
            <person name="Kuo R.C."/>
            <person name="Labutti K."/>
            <person name="Haridas S."/>
            <person name="Kuo A."/>
            <person name="Salamov A."/>
            <person name="Ahrendt S.R."/>
            <person name="Lipzen A."/>
            <person name="Sullivan W."/>
            <person name="Andreopoulos W.B."/>
            <person name="Clum A."/>
            <person name="Lindquist E."/>
            <person name="Daum C."/>
            <person name="Ramamoorthy G.K."/>
            <person name="Gryganskyi A."/>
            <person name="Culley D."/>
            <person name="Magnuson J.K."/>
            <person name="James T.Y."/>
            <person name="O'Malley M.A."/>
            <person name="Stajich J.E."/>
            <person name="Spatafora J.W."/>
            <person name="Visel A."/>
            <person name="Grigoriev I.V."/>
        </authorList>
    </citation>
    <scope>NUCLEOTIDE SEQUENCE [LARGE SCALE GENOMIC DNA]</scope>
    <source>
        <strain evidence="2 3">PL171</strain>
    </source>
</reference>
<sequence>MPSNAPRDVPYYDVGRMSSELRQFIRRKRHVFQRPTDELEEKVACIAVTVIVCDLTHEWQCIVPNNLKHDPDLLAFVGNVIQPNLPILQRLIRKTTVFQERQCILASQLAPAIGPSASTQVSTIAQAPRSVTTSNTAEDLPPSTEPRQQLQVVPHPITLPPALQCDTTLVKTFTSDGVRTLIHRIRTEMDIRRGLGTTYITRS</sequence>
<dbReference type="Proteomes" id="UP000193411">
    <property type="component" value="Unassembled WGS sequence"/>
</dbReference>
<dbReference type="EMBL" id="MCFL01000092">
    <property type="protein sequence ID" value="ORZ30257.1"/>
    <property type="molecule type" value="Genomic_DNA"/>
</dbReference>
<feature type="region of interest" description="Disordered" evidence="1">
    <location>
        <begin position="126"/>
        <end position="149"/>
    </location>
</feature>
<keyword evidence="3" id="KW-1185">Reference proteome</keyword>
<feature type="compositionally biased region" description="Polar residues" evidence="1">
    <location>
        <begin position="126"/>
        <end position="137"/>
    </location>
</feature>
<gene>
    <name evidence="2" type="ORF">BCR44DRAFT_53451</name>
</gene>
<accession>A0A1Y2H6P1</accession>
<dbReference type="AlphaFoldDB" id="A0A1Y2H6P1"/>
<name>A0A1Y2H6P1_9FUNG</name>
<organism evidence="2 3">
    <name type="scientific">Catenaria anguillulae PL171</name>
    <dbReference type="NCBI Taxonomy" id="765915"/>
    <lineage>
        <taxon>Eukaryota</taxon>
        <taxon>Fungi</taxon>
        <taxon>Fungi incertae sedis</taxon>
        <taxon>Blastocladiomycota</taxon>
        <taxon>Blastocladiomycetes</taxon>
        <taxon>Blastocladiales</taxon>
        <taxon>Catenariaceae</taxon>
        <taxon>Catenaria</taxon>
    </lineage>
</organism>
<protein>
    <submittedName>
        <fullName evidence="2">Uncharacterized protein</fullName>
    </submittedName>
</protein>
<comment type="caution">
    <text evidence="2">The sequence shown here is derived from an EMBL/GenBank/DDBJ whole genome shotgun (WGS) entry which is preliminary data.</text>
</comment>
<evidence type="ECO:0000256" key="1">
    <source>
        <dbReference type="SAM" id="MobiDB-lite"/>
    </source>
</evidence>
<evidence type="ECO:0000313" key="3">
    <source>
        <dbReference type="Proteomes" id="UP000193411"/>
    </source>
</evidence>
<evidence type="ECO:0000313" key="2">
    <source>
        <dbReference type="EMBL" id="ORZ30257.1"/>
    </source>
</evidence>
<proteinExistence type="predicted"/>